<dbReference type="Gene3D" id="3.50.50.60">
    <property type="entry name" value="FAD/NAD(P)-binding domain"/>
    <property type="match status" value="2"/>
</dbReference>
<dbReference type="EMBL" id="CP030759">
    <property type="protein sequence ID" value="AXA36695.1"/>
    <property type="molecule type" value="Genomic_DNA"/>
</dbReference>
<reference evidence="9 10" key="1">
    <citation type="submission" date="2018-05" db="EMBL/GenBank/DDBJ databases">
        <title>A metagenomic window into the 2 km-deep terrestrial subsurface aquifer revealed taxonomically and functionally diverse microbial community comprising novel uncultured bacterial lineages.</title>
        <authorList>
            <person name="Kadnikov V.V."/>
            <person name="Mardanov A.V."/>
            <person name="Beletsky A.V."/>
            <person name="Banks D."/>
            <person name="Pimenov N.V."/>
            <person name="Frank Y.A."/>
            <person name="Karnachuk O.V."/>
            <person name="Ravin N.V."/>
        </authorList>
    </citation>
    <scope>NUCLEOTIDE SEQUENCE [LARGE SCALE GENOMIC DNA]</scope>
    <source>
        <strain evidence="9">BY</strain>
    </source>
</reference>
<dbReference type="PRINTS" id="PR00368">
    <property type="entry name" value="FADPNR"/>
</dbReference>
<dbReference type="GO" id="GO:0004791">
    <property type="term" value="F:thioredoxin-disulfide reductase (NADPH) activity"/>
    <property type="evidence" value="ECO:0007669"/>
    <property type="project" value="UniProtKB-UniRule"/>
</dbReference>
<dbReference type="InterPro" id="IPR036188">
    <property type="entry name" value="FAD/NAD-bd_sf"/>
</dbReference>
<sequence>MGEPASNLRRSDVRQVIIIGSGPAGLTAAIYTARANLAPLVFEGDGFYDTMPGGQLTITTEVENFPGLVEWEGDKLHGLAGPEIIERIRRHAQYFGAECLQKRVTAVDFSKRPLRVECDGEVYWAEAVIVATGASAKWLGIPSEEEYKNCGVSACATCDGALYRDKDVLVVGGGDTAMEEALFLTRHARTVTVVHRRDQLRASKIMAERAMKHPKIQFIWNAQIVEILGKTEGFRKFVTGARLRDTRTGEERIVSTDGIFVAIGHTPNTSLFAGQLEMDEAGYIRTRPGSTYTSAEGVFACGDCQDHVYRQAITAAGTGCMAAIDAERFIAANPIQFSE</sequence>
<proteinExistence type="inferred from homology"/>
<dbReference type="GO" id="GO:0005737">
    <property type="term" value="C:cytoplasm"/>
    <property type="evidence" value="ECO:0007669"/>
    <property type="project" value="InterPro"/>
</dbReference>
<dbReference type="EC" id="1.8.1.9" evidence="6"/>
<keyword evidence="5 6" id="KW-0676">Redox-active center</keyword>
<evidence type="ECO:0000256" key="5">
    <source>
        <dbReference type="ARBA" id="ARBA00023284"/>
    </source>
</evidence>
<evidence type="ECO:0000256" key="6">
    <source>
        <dbReference type="RuleBase" id="RU003880"/>
    </source>
</evidence>
<comment type="similarity">
    <text evidence="6">Belongs to the class-II pyridine nucleotide-disulfide oxidoreductase family.</text>
</comment>
<keyword evidence="2 6" id="KW-0274">FAD</keyword>
<comment type="cofactor">
    <cofactor evidence="7">
        <name>FAD</name>
        <dbReference type="ChEBI" id="CHEBI:57692"/>
    </cofactor>
    <text evidence="7">Binds 1 FAD per subunit.</text>
</comment>
<name>A0A2Z4Y8E2_SUMC1</name>
<dbReference type="InterPro" id="IPR023753">
    <property type="entry name" value="FAD/NAD-binding_dom"/>
</dbReference>
<dbReference type="Proteomes" id="UP000262583">
    <property type="component" value="Chromosome"/>
</dbReference>
<evidence type="ECO:0000256" key="1">
    <source>
        <dbReference type="ARBA" id="ARBA00022630"/>
    </source>
</evidence>
<feature type="domain" description="FAD/NAD(P)-binding" evidence="8">
    <location>
        <begin position="15"/>
        <end position="319"/>
    </location>
</feature>
<evidence type="ECO:0000256" key="3">
    <source>
        <dbReference type="ARBA" id="ARBA00023002"/>
    </source>
</evidence>
<dbReference type="Pfam" id="PF07992">
    <property type="entry name" value="Pyr_redox_2"/>
    <property type="match status" value="1"/>
</dbReference>
<evidence type="ECO:0000313" key="9">
    <source>
        <dbReference type="EMBL" id="AXA36695.1"/>
    </source>
</evidence>
<dbReference type="SUPFAM" id="SSF51905">
    <property type="entry name" value="FAD/NAD(P)-binding domain"/>
    <property type="match status" value="1"/>
</dbReference>
<dbReference type="GO" id="GO:0019430">
    <property type="term" value="P:removal of superoxide radicals"/>
    <property type="evidence" value="ECO:0007669"/>
    <property type="project" value="UniProtKB-UniRule"/>
</dbReference>
<comment type="catalytic activity">
    <reaction evidence="6">
        <text>[thioredoxin]-dithiol + NADP(+) = [thioredoxin]-disulfide + NADPH + H(+)</text>
        <dbReference type="Rhea" id="RHEA:20345"/>
        <dbReference type="Rhea" id="RHEA-COMP:10698"/>
        <dbReference type="Rhea" id="RHEA-COMP:10700"/>
        <dbReference type="ChEBI" id="CHEBI:15378"/>
        <dbReference type="ChEBI" id="CHEBI:29950"/>
        <dbReference type="ChEBI" id="CHEBI:50058"/>
        <dbReference type="ChEBI" id="CHEBI:57783"/>
        <dbReference type="ChEBI" id="CHEBI:58349"/>
        <dbReference type="EC" id="1.8.1.9"/>
    </reaction>
</comment>
<comment type="subunit">
    <text evidence="6">Homodimer.</text>
</comment>
<dbReference type="PANTHER" id="PTHR48105">
    <property type="entry name" value="THIOREDOXIN REDUCTASE 1-RELATED-RELATED"/>
    <property type="match status" value="1"/>
</dbReference>
<dbReference type="InterPro" id="IPR005982">
    <property type="entry name" value="Thioredox_Rdtase"/>
</dbReference>
<dbReference type="NCBIfam" id="TIGR01292">
    <property type="entry name" value="TRX_reduct"/>
    <property type="match status" value="1"/>
</dbReference>
<evidence type="ECO:0000256" key="4">
    <source>
        <dbReference type="ARBA" id="ARBA00023157"/>
    </source>
</evidence>
<accession>A0A2Z4Y8E2</accession>
<dbReference type="InterPro" id="IPR050097">
    <property type="entry name" value="Ferredoxin-NADP_redctase_2"/>
</dbReference>
<evidence type="ECO:0000256" key="2">
    <source>
        <dbReference type="ARBA" id="ARBA00022827"/>
    </source>
</evidence>
<dbReference type="InterPro" id="IPR008255">
    <property type="entry name" value="Pyr_nucl-diS_OxRdtase_2_AS"/>
</dbReference>
<dbReference type="KEGG" id="schv:BRCON_1918"/>
<protein>
    <recommendedName>
        <fullName evidence="6">Thioredoxin reductase</fullName>
        <ecNumber evidence="6">1.8.1.9</ecNumber>
    </recommendedName>
</protein>
<gene>
    <name evidence="9" type="ORF">BRCON_1918</name>
</gene>
<organism evidence="9 10">
    <name type="scientific">Sumerlaea chitinivorans</name>
    <dbReference type="NCBI Taxonomy" id="2250252"/>
    <lineage>
        <taxon>Bacteria</taxon>
        <taxon>Candidatus Sumerlaeota</taxon>
        <taxon>Candidatus Sumerlaeia</taxon>
        <taxon>Candidatus Sumerlaeales</taxon>
        <taxon>Candidatus Sumerlaeaceae</taxon>
        <taxon>Candidatus Sumerlaea</taxon>
    </lineage>
</organism>
<keyword evidence="3 6" id="KW-0560">Oxidoreductase</keyword>
<keyword evidence="7" id="KW-0521">NADP</keyword>
<dbReference type="AlphaFoldDB" id="A0A2Z4Y8E2"/>
<dbReference type="PRINTS" id="PR00469">
    <property type="entry name" value="PNDRDTASEII"/>
</dbReference>
<evidence type="ECO:0000259" key="8">
    <source>
        <dbReference type="Pfam" id="PF07992"/>
    </source>
</evidence>
<evidence type="ECO:0000256" key="7">
    <source>
        <dbReference type="RuleBase" id="RU003881"/>
    </source>
</evidence>
<evidence type="ECO:0000313" key="10">
    <source>
        <dbReference type="Proteomes" id="UP000262583"/>
    </source>
</evidence>
<dbReference type="PROSITE" id="PS00573">
    <property type="entry name" value="PYRIDINE_REDOX_2"/>
    <property type="match status" value="1"/>
</dbReference>
<keyword evidence="4" id="KW-1015">Disulfide bond</keyword>
<keyword evidence="1 6" id="KW-0285">Flavoprotein</keyword>